<dbReference type="PANTHER" id="PTHR31662:SF33">
    <property type="entry name" value="DNA-BINDING STOREKEEPER PROTEIN TRANSCRIPTIONAL REGULATOR-LIKE PROTEIN"/>
    <property type="match status" value="1"/>
</dbReference>
<accession>A0A5N6NG10</accession>
<keyword evidence="5" id="KW-1185">Reference proteome</keyword>
<evidence type="ECO:0000259" key="3">
    <source>
        <dbReference type="Pfam" id="PF04504"/>
    </source>
</evidence>
<feature type="compositionally biased region" description="Basic residues" evidence="2">
    <location>
        <begin position="13"/>
        <end position="24"/>
    </location>
</feature>
<feature type="region of interest" description="Disordered" evidence="2">
    <location>
        <begin position="1"/>
        <end position="88"/>
    </location>
</feature>
<dbReference type="EMBL" id="SZYD01000011">
    <property type="protein sequence ID" value="KAD4888021.1"/>
    <property type="molecule type" value="Genomic_DNA"/>
</dbReference>
<proteinExistence type="inferred from homology"/>
<protein>
    <recommendedName>
        <fullName evidence="3">Glabrous enhancer-binding protein-like DBD domain-containing protein</fullName>
    </recommendedName>
</protein>
<dbReference type="Pfam" id="PF04504">
    <property type="entry name" value="GeBP-like_DBD"/>
    <property type="match status" value="1"/>
</dbReference>
<name>A0A5N6NG10_9ASTR</name>
<organism evidence="4 5">
    <name type="scientific">Mikania micrantha</name>
    <name type="common">bitter vine</name>
    <dbReference type="NCBI Taxonomy" id="192012"/>
    <lineage>
        <taxon>Eukaryota</taxon>
        <taxon>Viridiplantae</taxon>
        <taxon>Streptophyta</taxon>
        <taxon>Embryophyta</taxon>
        <taxon>Tracheophyta</taxon>
        <taxon>Spermatophyta</taxon>
        <taxon>Magnoliopsida</taxon>
        <taxon>eudicotyledons</taxon>
        <taxon>Gunneridae</taxon>
        <taxon>Pentapetalae</taxon>
        <taxon>asterids</taxon>
        <taxon>campanulids</taxon>
        <taxon>Asterales</taxon>
        <taxon>Asteraceae</taxon>
        <taxon>Asteroideae</taxon>
        <taxon>Heliantheae alliance</taxon>
        <taxon>Eupatorieae</taxon>
        <taxon>Mikania</taxon>
    </lineage>
</organism>
<dbReference type="OrthoDB" id="661680at2759"/>
<evidence type="ECO:0000313" key="4">
    <source>
        <dbReference type="EMBL" id="KAD4888021.1"/>
    </source>
</evidence>
<feature type="compositionally biased region" description="Basic residues" evidence="2">
    <location>
        <begin position="35"/>
        <end position="48"/>
    </location>
</feature>
<comment type="caution">
    <text evidence="4">The sequence shown here is derived from an EMBL/GenBank/DDBJ whole genome shotgun (WGS) entry which is preliminary data.</text>
</comment>
<dbReference type="PANTHER" id="PTHR31662">
    <property type="entry name" value="BNAANNG10740D PROTEIN-RELATED"/>
    <property type="match status" value="1"/>
</dbReference>
<dbReference type="GO" id="GO:0005634">
    <property type="term" value="C:nucleus"/>
    <property type="evidence" value="ECO:0007669"/>
    <property type="project" value="TreeGrafter"/>
</dbReference>
<feature type="domain" description="Glabrous enhancer-binding protein-like DBD" evidence="3">
    <location>
        <begin position="98"/>
        <end position="188"/>
    </location>
</feature>
<comment type="similarity">
    <text evidence="1">Belongs to the GeBP family.</text>
</comment>
<gene>
    <name evidence="4" type="ORF">E3N88_20094</name>
</gene>
<dbReference type="InterPro" id="IPR053932">
    <property type="entry name" value="GeBP-like_DBD"/>
</dbReference>
<dbReference type="GO" id="GO:0006355">
    <property type="term" value="P:regulation of DNA-templated transcription"/>
    <property type="evidence" value="ECO:0007669"/>
    <property type="project" value="InterPro"/>
</dbReference>
<evidence type="ECO:0000256" key="1">
    <source>
        <dbReference type="ARBA" id="ARBA00010820"/>
    </source>
</evidence>
<dbReference type="InterPro" id="IPR007592">
    <property type="entry name" value="GEBP"/>
</dbReference>
<evidence type="ECO:0000313" key="5">
    <source>
        <dbReference type="Proteomes" id="UP000326396"/>
    </source>
</evidence>
<reference evidence="4 5" key="1">
    <citation type="submission" date="2019-05" db="EMBL/GenBank/DDBJ databases">
        <title>Mikania micrantha, genome provides insights into the molecular mechanism of rapid growth.</title>
        <authorList>
            <person name="Liu B."/>
        </authorList>
    </citation>
    <scope>NUCLEOTIDE SEQUENCE [LARGE SCALE GENOMIC DNA]</scope>
    <source>
        <strain evidence="4">NLD-2019</strain>
        <tissue evidence="4">Leaf</tissue>
    </source>
</reference>
<sequence length="244" mass="27834">MAASGAGSDSPKVVKKKPSRKRSSTKPPTVEKNYKKPKKNATKEKPKKALVTQVEAPEKSLSGSDTRKETTKSSVANRTPIARTAKKITKDESKKLPFQRLWSEEDEIVILKGFVDFSSEERKDTGDFYNFIKKSIHIDVSRTQLTDKIRKLRNKYLKNARGKKDGKNLIFSKPHEQTCFELSESIWSSKTECIGNQIQNHDNLIEVEKSEQLNEHVLLVYVKRLDFLKEEALVALEGIRTSRN</sequence>
<dbReference type="Proteomes" id="UP000326396">
    <property type="component" value="Linkage Group LG19"/>
</dbReference>
<evidence type="ECO:0000256" key="2">
    <source>
        <dbReference type="SAM" id="MobiDB-lite"/>
    </source>
</evidence>
<dbReference type="AlphaFoldDB" id="A0A5N6NG10"/>